<dbReference type="EMBL" id="JACHON010000001">
    <property type="protein sequence ID" value="MBB6511720.1"/>
    <property type="molecule type" value="Genomic_DNA"/>
</dbReference>
<organism evidence="3 4">
    <name type="scientific">Gracilibacillus halotolerans</name>
    <dbReference type="NCBI Taxonomy" id="74386"/>
    <lineage>
        <taxon>Bacteria</taxon>
        <taxon>Bacillati</taxon>
        <taxon>Bacillota</taxon>
        <taxon>Bacilli</taxon>
        <taxon>Bacillales</taxon>
        <taxon>Bacillaceae</taxon>
        <taxon>Gracilibacillus</taxon>
    </lineage>
</organism>
<feature type="transmembrane region" description="Helical" evidence="2">
    <location>
        <begin position="174"/>
        <end position="194"/>
    </location>
</feature>
<dbReference type="InterPro" id="IPR002798">
    <property type="entry name" value="SpoIIM-like"/>
</dbReference>
<comment type="subunit">
    <text evidence="1">Component of the MPD complex composed of SpoIIM, SpoIIP and SpoIID.</text>
</comment>
<sequence length="210" mass="23938">MRIRQSNWITHMEKYHTIYIFTIILFLTGIIFGAIIVNSMAFPQKQDLFFYLERFFHGYLQEDALTNNNIFKNSFIYHIQTLAVLFFLGFAVIGMPVIWVLLFLKGVAIGFTVGFFVNQLGTQGLLFAFSAIAPQNLILIPLYIGACSIAMIFSLNLIQSIVSKRYKHSIMQTFTRYVATFVILVAIAGVAAFLESIVSFEAMRWVANIM</sequence>
<keyword evidence="1 2" id="KW-0472">Membrane</keyword>
<comment type="caution">
    <text evidence="3">The sequence shown here is derived from an EMBL/GenBank/DDBJ whole genome shotgun (WGS) entry which is preliminary data.</text>
</comment>
<dbReference type="PIRSF" id="PIRSF038973">
    <property type="entry name" value="SpoIIM"/>
    <property type="match status" value="1"/>
</dbReference>
<feature type="transmembrane region" description="Helical" evidence="2">
    <location>
        <begin position="20"/>
        <end position="42"/>
    </location>
</feature>
<evidence type="ECO:0000313" key="4">
    <source>
        <dbReference type="Proteomes" id="UP000572212"/>
    </source>
</evidence>
<feature type="transmembrane region" description="Helical" evidence="2">
    <location>
        <begin position="109"/>
        <end position="132"/>
    </location>
</feature>
<dbReference type="GO" id="GO:0005886">
    <property type="term" value="C:plasma membrane"/>
    <property type="evidence" value="ECO:0007669"/>
    <property type="project" value="UniProtKB-SubCell"/>
</dbReference>
<comment type="subcellular location">
    <subcellularLocation>
        <location evidence="1">Cell membrane</location>
        <topology evidence="1">Multi-pass membrane protein</topology>
    </subcellularLocation>
    <text evidence="1">Localizes to the sporulation septum and to the second division site within the mother cell. Before the start of engulfment localizes to the septal midpoint, then spreads throughout the septum prior to becoming enriched at the leading edge of the engulfing membrane, where it remains until the completion of membrane migration. Some remain partially trapped at the septum during engulfment and upon completion of engulfment become dispersed in the outer forespore membrane. Localization of the MPD complex to the septal membrane is dependent on SpoIIB.</text>
</comment>
<gene>
    <name evidence="3" type="ORF">GGQ92_000487</name>
</gene>
<name>A0A841RCP3_9BACI</name>
<keyword evidence="2" id="KW-1133">Transmembrane helix</keyword>
<comment type="function">
    <text evidence="1">Required for complete septum migration and engulfment of the forespore compartment during sporulation. Required for stabilizing and recruiting of SpoIIP to the septal membrane.</text>
</comment>
<keyword evidence="1" id="KW-1003">Cell membrane</keyword>
<dbReference type="InterPro" id="IPR014196">
    <property type="entry name" value="SpoIIM"/>
</dbReference>
<feature type="transmembrane region" description="Helical" evidence="2">
    <location>
        <begin position="75"/>
        <end position="102"/>
    </location>
</feature>
<keyword evidence="4" id="KW-1185">Reference proteome</keyword>
<dbReference type="GO" id="GO:0030435">
    <property type="term" value="P:sporulation resulting in formation of a cellular spore"/>
    <property type="evidence" value="ECO:0007669"/>
    <property type="project" value="UniProtKB-KW"/>
</dbReference>
<proteinExistence type="predicted"/>
<accession>A0A841RCP3</accession>
<reference evidence="3 4" key="1">
    <citation type="submission" date="2020-08" db="EMBL/GenBank/DDBJ databases">
        <title>Genomic Encyclopedia of Type Strains, Phase IV (KMG-IV): sequencing the most valuable type-strain genomes for metagenomic binning, comparative biology and taxonomic classification.</title>
        <authorList>
            <person name="Goeker M."/>
        </authorList>
    </citation>
    <scope>NUCLEOTIDE SEQUENCE [LARGE SCALE GENOMIC DNA]</scope>
    <source>
        <strain evidence="3 4">DSM 11805</strain>
    </source>
</reference>
<dbReference type="Proteomes" id="UP000572212">
    <property type="component" value="Unassembled WGS sequence"/>
</dbReference>
<protein>
    <recommendedName>
        <fullName evidence="1">Stage II sporulation protein M</fullName>
    </recommendedName>
</protein>
<feature type="transmembrane region" description="Helical" evidence="2">
    <location>
        <begin position="138"/>
        <end position="162"/>
    </location>
</feature>
<dbReference type="Pfam" id="PF01944">
    <property type="entry name" value="SpoIIM"/>
    <property type="match status" value="1"/>
</dbReference>
<evidence type="ECO:0000256" key="1">
    <source>
        <dbReference type="PIRNR" id="PIRNR038973"/>
    </source>
</evidence>
<dbReference type="RefSeq" id="WP_184244201.1">
    <property type="nucleotide sequence ID" value="NZ_BAAACU010000022.1"/>
</dbReference>
<dbReference type="AlphaFoldDB" id="A0A841RCP3"/>
<keyword evidence="1" id="KW-0749">Sporulation</keyword>
<evidence type="ECO:0000256" key="2">
    <source>
        <dbReference type="SAM" id="Phobius"/>
    </source>
</evidence>
<keyword evidence="1 2" id="KW-0812">Transmembrane</keyword>
<dbReference type="NCBIfam" id="TIGR02831">
    <property type="entry name" value="spo_II_M"/>
    <property type="match status" value="1"/>
</dbReference>
<evidence type="ECO:0000313" key="3">
    <source>
        <dbReference type="EMBL" id="MBB6511720.1"/>
    </source>
</evidence>